<name>A0A4Q8ALE5_9MICO</name>
<dbReference type="AlphaFoldDB" id="A0A4Q8ALE5"/>
<evidence type="ECO:0000313" key="1">
    <source>
        <dbReference type="EMBL" id="RZU65354.1"/>
    </source>
</evidence>
<proteinExistence type="predicted"/>
<dbReference type="Proteomes" id="UP000291483">
    <property type="component" value="Unassembled WGS sequence"/>
</dbReference>
<accession>A0A4Q8ALE5</accession>
<dbReference type="Pfam" id="PF20317">
    <property type="entry name" value="HTH_60"/>
    <property type="match status" value="1"/>
</dbReference>
<comment type="caution">
    <text evidence="1">The sequence shown here is derived from an EMBL/GenBank/DDBJ whole genome shotgun (WGS) entry which is preliminary data.</text>
</comment>
<sequence>MAPRILNTADELRRIIGDGHISNKALQTITGISDDALAMYLRVTPSGDPGLSTSPAVLSGDESARLSSLVAQLTGGFQIDDDVRLRAIIETLTAQCGLTLQNVALLTRVRVEHLENFLRDPTSVPVERKYELAVRTSYLIHAVANALRPSTLMP</sequence>
<dbReference type="OrthoDB" id="5070978at2"/>
<reference evidence="1 2" key="1">
    <citation type="submission" date="2019-02" db="EMBL/GenBank/DDBJ databases">
        <title>Sequencing the genomes of 1000 actinobacteria strains.</title>
        <authorList>
            <person name="Klenk H.-P."/>
        </authorList>
    </citation>
    <scope>NUCLEOTIDE SEQUENCE [LARGE SCALE GENOMIC DNA]</scope>
    <source>
        <strain evidence="1 2">DSM 18319</strain>
    </source>
</reference>
<gene>
    <name evidence="1" type="ORF">EV379_1686</name>
</gene>
<evidence type="ECO:0000313" key="2">
    <source>
        <dbReference type="Proteomes" id="UP000291483"/>
    </source>
</evidence>
<organism evidence="1 2">
    <name type="scientific">Microterricola gilva</name>
    <dbReference type="NCBI Taxonomy" id="393267"/>
    <lineage>
        <taxon>Bacteria</taxon>
        <taxon>Bacillati</taxon>
        <taxon>Actinomycetota</taxon>
        <taxon>Actinomycetes</taxon>
        <taxon>Micrococcales</taxon>
        <taxon>Microbacteriaceae</taxon>
        <taxon>Microterricola</taxon>
    </lineage>
</organism>
<protein>
    <submittedName>
        <fullName evidence="1">Uncharacterized protein</fullName>
    </submittedName>
</protein>
<dbReference type="InterPro" id="IPR046930">
    <property type="entry name" value="HTH_60"/>
</dbReference>
<keyword evidence="2" id="KW-1185">Reference proteome</keyword>
<dbReference type="EMBL" id="SHLC01000001">
    <property type="protein sequence ID" value="RZU65354.1"/>
    <property type="molecule type" value="Genomic_DNA"/>
</dbReference>
<dbReference type="RefSeq" id="WP_130505725.1">
    <property type="nucleotide sequence ID" value="NZ_SHLC01000001.1"/>
</dbReference>